<dbReference type="EMBL" id="AACS02000010">
    <property type="protein sequence ID" value="EAU87988.1"/>
    <property type="molecule type" value="Genomic_DNA"/>
</dbReference>
<feature type="region of interest" description="Disordered" evidence="1">
    <location>
        <begin position="1"/>
        <end position="53"/>
    </location>
</feature>
<name>A8NIB5_COPC7</name>
<dbReference type="Gene3D" id="2.60.120.260">
    <property type="entry name" value="Galactose-binding domain-like"/>
    <property type="match status" value="2"/>
</dbReference>
<dbReference type="KEGG" id="cci:CC1G_01635"/>
<comment type="caution">
    <text evidence="2">The sequence shown here is derived from an EMBL/GenBank/DDBJ whole genome shotgun (WGS) entry which is preliminary data.</text>
</comment>
<dbReference type="VEuPathDB" id="FungiDB:CC1G_01635"/>
<protein>
    <submittedName>
        <fullName evidence="2">Uncharacterized protein</fullName>
    </submittedName>
</protein>
<feature type="compositionally biased region" description="Gly residues" evidence="1">
    <location>
        <begin position="383"/>
        <end position="411"/>
    </location>
</feature>
<evidence type="ECO:0000313" key="2">
    <source>
        <dbReference type="EMBL" id="EAU87988.1"/>
    </source>
</evidence>
<evidence type="ECO:0000256" key="1">
    <source>
        <dbReference type="SAM" id="MobiDB-lite"/>
    </source>
</evidence>
<proteinExistence type="predicted"/>
<dbReference type="InParanoid" id="A8NIB5"/>
<dbReference type="AlphaFoldDB" id="A8NIB5"/>
<keyword evidence="3" id="KW-1185">Reference proteome</keyword>
<accession>A8NIB5</accession>
<evidence type="ECO:0000313" key="3">
    <source>
        <dbReference type="Proteomes" id="UP000001861"/>
    </source>
</evidence>
<sequence length="448" mass="47745">MSSIVSDGPPTVTSSIDPSQSTSSPADNSTDTDTRPVFPGSPNSPPFFETTDDGVTYTNTTIDDFSPLVVFSGLDGEEGGDWVSPLTDSGMSAVRPVPQRQWYLGTYRRTEVRNANVTIEFWGSEIHLYGDRGPAYGAFALTLDNGTPSIHTAFDPERAEGPAHHLHSLQGLSEGKHELVITNLGTREGLNEGSSFLFDYAVVRQRVGVSGRPEPKSFDIYADAFEDRLERNGTWVLHTIADDVPPGPGGAKPEIYIERETLSTTEESATLTYTFRGTGVQLFGGRNATHGRYRATLSTVGDNNTILHSRVYEAAAPCDFPEAEAENVRPACEWRGRVLKFAAADLDPGVEYELQVENVGGPGGRNRVFELDSIRVIDLVEGGQPGGGGGSGSGNGGGSGGSGDSSGGGGNGDDDGETGAARLNGVDPLVNFMILLMTFMALWKAMRR</sequence>
<dbReference type="GeneID" id="6010462"/>
<feature type="compositionally biased region" description="Low complexity" evidence="1">
    <location>
        <begin position="13"/>
        <end position="25"/>
    </location>
</feature>
<gene>
    <name evidence="2" type="ORF">CC1G_01635</name>
</gene>
<dbReference type="OMA" id="GVNQSYF"/>
<feature type="region of interest" description="Disordered" evidence="1">
    <location>
        <begin position="380"/>
        <end position="420"/>
    </location>
</feature>
<dbReference type="Proteomes" id="UP000001861">
    <property type="component" value="Unassembled WGS sequence"/>
</dbReference>
<reference evidence="2 3" key="1">
    <citation type="journal article" date="2010" name="Proc. Natl. Acad. Sci. U.S.A.">
        <title>Insights into evolution of multicellular fungi from the assembled chromosomes of the mushroom Coprinopsis cinerea (Coprinus cinereus).</title>
        <authorList>
            <person name="Stajich J.E."/>
            <person name="Wilke S.K."/>
            <person name="Ahren D."/>
            <person name="Au C.H."/>
            <person name="Birren B.W."/>
            <person name="Borodovsky M."/>
            <person name="Burns C."/>
            <person name="Canback B."/>
            <person name="Casselton L.A."/>
            <person name="Cheng C.K."/>
            <person name="Deng J."/>
            <person name="Dietrich F.S."/>
            <person name="Fargo D.C."/>
            <person name="Farman M.L."/>
            <person name="Gathman A.C."/>
            <person name="Goldberg J."/>
            <person name="Guigo R."/>
            <person name="Hoegger P.J."/>
            <person name="Hooker J.B."/>
            <person name="Huggins A."/>
            <person name="James T.Y."/>
            <person name="Kamada T."/>
            <person name="Kilaru S."/>
            <person name="Kodira C."/>
            <person name="Kues U."/>
            <person name="Kupfer D."/>
            <person name="Kwan H.S."/>
            <person name="Lomsadze A."/>
            <person name="Li W."/>
            <person name="Lilly W.W."/>
            <person name="Ma L.J."/>
            <person name="Mackey A.J."/>
            <person name="Manning G."/>
            <person name="Martin F."/>
            <person name="Muraguchi H."/>
            <person name="Natvig D.O."/>
            <person name="Palmerini H."/>
            <person name="Ramesh M.A."/>
            <person name="Rehmeyer C.J."/>
            <person name="Roe B.A."/>
            <person name="Shenoy N."/>
            <person name="Stanke M."/>
            <person name="Ter-Hovhannisyan V."/>
            <person name="Tunlid A."/>
            <person name="Velagapudi R."/>
            <person name="Vision T.J."/>
            <person name="Zeng Q."/>
            <person name="Zolan M.E."/>
            <person name="Pukkila P.J."/>
        </authorList>
    </citation>
    <scope>NUCLEOTIDE SEQUENCE [LARGE SCALE GENOMIC DNA]</scope>
    <source>
        <strain evidence="3">Okayama-7 / 130 / ATCC MYA-4618 / FGSC 9003</strain>
    </source>
</reference>
<organism evidence="2 3">
    <name type="scientific">Coprinopsis cinerea (strain Okayama-7 / 130 / ATCC MYA-4618 / FGSC 9003)</name>
    <name type="common">Inky cap fungus</name>
    <name type="synonym">Hormographiella aspergillata</name>
    <dbReference type="NCBI Taxonomy" id="240176"/>
    <lineage>
        <taxon>Eukaryota</taxon>
        <taxon>Fungi</taxon>
        <taxon>Dikarya</taxon>
        <taxon>Basidiomycota</taxon>
        <taxon>Agaricomycotina</taxon>
        <taxon>Agaricomycetes</taxon>
        <taxon>Agaricomycetidae</taxon>
        <taxon>Agaricales</taxon>
        <taxon>Agaricineae</taxon>
        <taxon>Psathyrellaceae</taxon>
        <taxon>Coprinopsis</taxon>
    </lineage>
</organism>
<dbReference type="RefSeq" id="XP_001833958.1">
    <property type="nucleotide sequence ID" value="XM_001833906.1"/>
</dbReference>
<dbReference type="OrthoDB" id="2563669at2759"/>
<dbReference type="eggNOG" id="ENOG502SQHR">
    <property type="taxonomic scope" value="Eukaryota"/>
</dbReference>